<dbReference type="AlphaFoldDB" id="A0A023FCM3"/>
<proteinExistence type="evidence at transcript level"/>
<feature type="chain" id="PRO_5001519697" evidence="1">
    <location>
        <begin position="20"/>
        <end position="139"/>
    </location>
</feature>
<protein>
    <submittedName>
        <fullName evidence="2">Putative secreted protein</fullName>
    </submittedName>
</protein>
<sequence>MMWSLCALVAVSFVGMASAFLSTTGLPGHRHGDFTRLGEVHLNFADAIDAEGNQGSIALDLVEAANIKAKEFHTGKFSLVILRSAQVLLGKLYQHAIDWAVQVDCRKVASTFCFILESGDRHSHIGQHNRYFSWHHDIQ</sequence>
<name>A0A023FCM3_AMBCJ</name>
<feature type="signal peptide" evidence="1">
    <location>
        <begin position="1"/>
        <end position="19"/>
    </location>
</feature>
<accession>A0A023FCM3</accession>
<reference evidence="2" key="1">
    <citation type="submission" date="2014-03" db="EMBL/GenBank/DDBJ databases">
        <title>The sialotranscriptome of Amblyomma triste, Amblyomma parvum and Amblyomma cajennense ticks, uncovered by 454-based RNA-seq.</title>
        <authorList>
            <person name="Garcia G.R."/>
            <person name="Gardinassi L.G."/>
            <person name="Ribeiro J.M."/>
            <person name="Anatriello E."/>
            <person name="Ferreira B.R."/>
            <person name="Moreira H.N."/>
            <person name="Mafra C."/>
            <person name="Olegario M.M."/>
            <person name="Szabo P.J."/>
            <person name="Miranda-Santos I.K."/>
            <person name="Maruyama S.R."/>
        </authorList>
    </citation>
    <scope>NUCLEOTIDE SEQUENCE</scope>
    <source>
        <strain evidence="2">Uberlandia</strain>
        <tissue evidence="2">Salivary glands</tissue>
    </source>
</reference>
<evidence type="ECO:0000256" key="1">
    <source>
        <dbReference type="SAM" id="SignalP"/>
    </source>
</evidence>
<dbReference type="EMBL" id="GBBK01005427">
    <property type="protein sequence ID" value="JAC19055.1"/>
    <property type="molecule type" value="mRNA"/>
</dbReference>
<keyword evidence="1" id="KW-0732">Signal</keyword>
<evidence type="ECO:0000313" key="2">
    <source>
        <dbReference type="EMBL" id="JAC19055.1"/>
    </source>
</evidence>
<organism evidence="2">
    <name type="scientific">Amblyomma cajennense</name>
    <name type="common">Cayenne tick</name>
    <name type="synonym">Acarus cajennensis</name>
    <dbReference type="NCBI Taxonomy" id="34607"/>
    <lineage>
        <taxon>Eukaryota</taxon>
        <taxon>Metazoa</taxon>
        <taxon>Ecdysozoa</taxon>
        <taxon>Arthropoda</taxon>
        <taxon>Chelicerata</taxon>
        <taxon>Arachnida</taxon>
        <taxon>Acari</taxon>
        <taxon>Parasitiformes</taxon>
        <taxon>Ixodida</taxon>
        <taxon>Ixodoidea</taxon>
        <taxon>Ixodidae</taxon>
        <taxon>Amblyomminae</taxon>
        <taxon>Amblyomma</taxon>
    </lineage>
</organism>